<protein>
    <recommendedName>
        <fullName evidence="1">Antitoxin SocA-like Panacea domain-containing protein</fullName>
    </recommendedName>
</protein>
<feature type="domain" description="Antitoxin SocA-like Panacea" evidence="1">
    <location>
        <begin position="89"/>
        <end position="177"/>
    </location>
</feature>
<dbReference type="InterPro" id="IPR025272">
    <property type="entry name" value="SocA_Panacea"/>
</dbReference>
<name>A0A366KEZ1_9BIFI</name>
<evidence type="ECO:0000259" key="1">
    <source>
        <dbReference type="Pfam" id="PF13274"/>
    </source>
</evidence>
<dbReference type="AlphaFoldDB" id="A0A366KEZ1"/>
<accession>A0A366KEZ1</accession>
<dbReference type="EMBL" id="PDCH01000002">
    <property type="protein sequence ID" value="RBP99768.1"/>
    <property type="molecule type" value="Genomic_DNA"/>
</dbReference>
<dbReference type="Proteomes" id="UP000252345">
    <property type="component" value="Unassembled WGS sequence"/>
</dbReference>
<gene>
    <name evidence="2" type="ORF">CRD59_01635</name>
</gene>
<organism evidence="2 3">
    <name type="scientific">Bifidobacterium xylocopae</name>
    <dbReference type="NCBI Taxonomy" id="2493119"/>
    <lineage>
        <taxon>Bacteria</taxon>
        <taxon>Bacillati</taxon>
        <taxon>Actinomycetota</taxon>
        <taxon>Actinomycetes</taxon>
        <taxon>Bifidobacteriales</taxon>
        <taxon>Bifidobacteriaceae</taxon>
        <taxon>Bifidobacterium</taxon>
    </lineage>
</organism>
<evidence type="ECO:0000313" key="2">
    <source>
        <dbReference type="EMBL" id="RBP99768.1"/>
    </source>
</evidence>
<dbReference type="Pfam" id="PF13274">
    <property type="entry name" value="SocA_Panacea"/>
    <property type="match status" value="1"/>
</dbReference>
<proteinExistence type="predicted"/>
<keyword evidence="3" id="KW-1185">Reference proteome</keyword>
<comment type="caution">
    <text evidence="2">The sequence shown here is derived from an EMBL/GenBank/DDBJ whole genome shotgun (WGS) entry which is preliminary data.</text>
</comment>
<reference evidence="2 3" key="1">
    <citation type="submission" date="2017-10" db="EMBL/GenBank/DDBJ databases">
        <title>Bifidobacterium xylocopum sp. nov. and Bifidobacterium aemilianum sp. nov., from the carpenter bee (Xylocopa violacea) digestive tract.</title>
        <authorList>
            <person name="Alberoni D."/>
            <person name="Baffoni L."/>
            <person name="Di Gioia D."/>
            <person name="Gaggia F."/>
            <person name="Biavati B."/>
        </authorList>
    </citation>
    <scope>NUCLEOTIDE SEQUENCE [LARGE SCALE GENOMIC DNA]</scope>
    <source>
        <strain evidence="2 3">XV2</strain>
    </source>
</reference>
<evidence type="ECO:0000313" key="3">
    <source>
        <dbReference type="Proteomes" id="UP000252345"/>
    </source>
</evidence>
<sequence length="231" mass="25619">MCTPGSSSCDRPPVARGPDALLGLRFMGVYRWNGRLVVWPWDPPRVHGARHQQADQGGEGPVSALDMANLLIDRHGYDIILNNVRLNTLVYWVQVTSLREHGRPAFDDPIEAWGMGPTEVEVFQAFKGYDRRRIALPRGAVPSDRISLSLVSQVIDEYGFLTTYDLVCFTQREGSAWRKAYGKGAETPMGDGLILASRDGLDRPGKAGTLASAIETVNRTWPNTFELLQHA</sequence>